<evidence type="ECO:0000256" key="2">
    <source>
        <dbReference type="ARBA" id="ARBA00007843"/>
    </source>
</evidence>
<dbReference type="RefSeq" id="XP_010260346.1">
    <property type="nucleotide sequence ID" value="XM_010262044.1"/>
</dbReference>
<dbReference type="InterPro" id="IPR045003">
    <property type="entry name" value="FLA_A"/>
</dbReference>
<dbReference type="GO" id="GO:0009834">
    <property type="term" value="P:plant-type secondary cell wall biogenesis"/>
    <property type="evidence" value="ECO:0000318"/>
    <property type="project" value="GO_Central"/>
</dbReference>
<evidence type="ECO:0000256" key="7">
    <source>
        <dbReference type="ARBA" id="ARBA00023136"/>
    </source>
</evidence>
<keyword evidence="6" id="KW-0654">Proteoglycan</keyword>
<protein>
    <submittedName>
        <fullName evidence="12">Fasciclin-like arabinogalactan protein 13</fullName>
    </submittedName>
</protein>
<keyword evidence="3" id="KW-1003">Cell membrane</keyword>
<dbReference type="PROSITE" id="PS50213">
    <property type="entry name" value="FAS1"/>
    <property type="match status" value="1"/>
</dbReference>
<sequence length="282" mass="29036">MTHKSPTDPSPPFHLKSPPAPSIEIIIPPMASAAPLSLILLALVPCLFLITPQVDGQAAPAPAAAGPVNLTAILEKGGQYTKFIRLLASTHVIDQIENQLNTSTQGLTVFAPTDNAIDSLSAGTLNGLSQQDQSALVLYHVLPQYQSLTSFQTISNPVRTQAGGQSGSLTLNFTSIANNQVNVSTGMVQTQFSNALRDSPPLAVYQVDKVLLPPELFGAKPPTSPPPPAKAPPSSASNTTKPSSAGGPSSSSTDNNSSGSKERTVGVGLAVGIGLMCLGILS</sequence>
<dbReference type="Gene3D" id="2.30.180.10">
    <property type="entry name" value="FAS1 domain"/>
    <property type="match status" value="1"/>
</dbReference>
<dbReference type="GO" id="GO:0098552">
    <property type="term" value="C:side of membrane"/>
    <property type="evidence" value="ECO:0007669"/>
    <property type="project" value="UniProtKB-KW"/>
</dbReference>
<dbReference type="FunCoup" id="A0A1U8A0E3">
    <property type="interactions" value="168"/>
</dbReference>
<evidence type="ECO:0000256" key="5">
    <source>
        <dbReference type="ARBA" id="ARBA00022729"/>
    </source>
</evidence>
<comment type="function">
    <text evidence="9">May be a cell surface adhesion protein.</text>
</comment>
<keyword evidence="11" id="KW-1185">Reference proteome</keyword>
<dbReference type="PANTHER" id="PTHR32077:SF54">
    <property type="entry name" value="FASCICLIN-LIKE ARABINOGALACTAN PROTEIN 13-RELATED"/>
    <property type="match status" value="1"/>
</dbReference>
<evidence type="ECO:0000256" key="4">
    <source>
        <dbReference type="ARBA" id="ARBA00022622"/>
    </source>
</evidence>
<evidence type="ECO:0000256" key="1">
    <source>
        <dbReference type="ARBA" id="ARBA00004609"/>
    </source>
</evidence>
<comment type="similarity">
    <text evidence="2">Belongs to the fasciclin-like AGP family.</text>
</comment>
<evidence type="ECO:0000256" key="6">
    <source>
        <dbReference type="ARBA" id="ARBA00022974"/>
    </source>
</evidence>
<evidence type="ECO:0000256" key="9">
    <source>
        <dbReference type="ARBA" id="ARBA00024686"/>
    </source>
</evidence>
<dbReference type="PANTHER" id="PTHR32077">
    <property type="entry name" value="FASCICLIN-LIKE ARABINOGALACTAN PROTEIN"/>
    <property type="match status" value="1"/>
</dbReference>
<dbReference type="SMART" id="SM00554">
    <property type="entry name" value="FAS1"/>
    <property type="match status" value="1"/>
</dbReference>
<feature type="compositionally biased region" description="Pro residues" evidence="10">
    <location>
        <begin position="222"/>
        <end position="231"/>
    </location>
</feature>
<dbReference type="SUPFAM" id="SSF82153">
    <property type="entry name" value="FAS1 domain"/>
    <property type="match status" value="1"/>
</dbReference>
<proteinExistence type="inferred from homology"/>
<keyword evidence="8" id="KW-0325">Glycoprotein</keyword>
<evidence type="ECO:0000313" key="11">
    <source>
        <dbReference type="Proteomes" id="UP000189703"/>
    </source>
</evidence>
<dbReference type="GO" id="GO:0005886">
    <property type="term" value="C:plasma membrane"/>
    <property type="evidence" value="ECO:0000318"/>
    <property type="project" value="GO_Central"/>
</dbReference>
<dbReference type="KEGG" id="nnu:104599485"/>
<feature type="region of interest" description="Disordered" evidence="10">
    <location>
        <begin position="216"/>
        <end position="263"/>
    </location>
</feature>
<gene>
    <name evidence="12" type="primary">LOC104599485</name>
</gene>
<dbReference type="InterPro" id="IPR000782">
    <property type="entry name" value="FAS1_domain"/>
</dbReference>
<name>A0A1U8A0E3_NELNU</name>
<dbReference type="GeneID" id="104599485"/>
<dbReference type="eggNOG" id="ENOG502R770">
    <property type="taxonomic scope" value="Eukaryota"/>
</dbReference>
<evidence type="ECO:0000313" key="12">
    <source>
        <dbReference type="RefSeq" id="XP_010260346.1"/>
    </source>
</evidence>
<comment type="subcellular location">
    <subcellularLocation>
        <location evidence="1">Cell membrane</location>
        <topology evidence="1">Lipid-anchor</topology>
        <topology evidence="1">GPI-anchor</topology>
    </subcellularLocation>
</comment>
<feature type="compositionally biased region" description="Low complexity" evidence="10">
    <location>
        <begin position="232"/>
        <end position="259"/>
    </location>
</feature>
<dbReference type="STRING" id="4432.A0A1U8A0E3"/>
<reference evidence="12" key="1">
    <citation type="submission" date="2025-08" db="UniProtKB">
        <authorList>
            <consortium name="RefSeq"/>
        </authorList>
    </citation>
    <scope>IDENTIFICATION</scope>
</reference>
<keyword evidence="7" id="KW-0472">Membrane</keyword>
<evidence type="ECO:0000256" key="3">
    <source>
        <dbReference type="ARBA" id="ARBA00022475"/>
    </source>
</evidence>
<keyword evidence="5" id="KW-0732">Signal</keyword>
<dbReference type="OMA" id="MAACNSF"/>
<dbReference type="OrthoDB" id="286301at2759"/>
<keyword evidence="4" id="KW-0336">GPI-anchor</keyword>
<evidence type="ECO:0000256" key="8">
    <source>
        <dbReference type="ARBA" id="ARBA00023180"/>
    </source>
</evidence>
<organism evidence="11 12">
    <name type="scientific">Nelumbo nucifera</name>
    <name type="common">Sacred lotus</name>
    <dbReference type="NCBI Taxonomy" id="4432"/>
    <lineage>
        <taxon>Eukaryota</taxon>
        <taxon>Viridiplantae</taxon>
        <taxon>Streptophyta</taxon>
        <taxon>Embryophyta</taxon>
        <taxon>Tracheophyta</taxon>
        <taxon>Spermatophyta</taxon>
        <taxon>Magnoliopsida</taxon>
        <taxon>Proteales</taxon>
        <taxon>Nelumbonaceae</taxon>
        <taxon>Nelumbo</taxon>
    </lineage>
</organism>
<accession>A0A1U8A0E3</accession>
<dbReference type="Pfam" id="PF02469">
    <property type="entry name" value="Fasciclin"/>
    <property type="match status" value="1"/>
</dbReference>
<dbReference type="FunFam" id="2.30.180.10:FF:000006">
    <property type="entry name" value="Fasciclin-like arabinogalactan protein 11"/>
    <property type="match status" value="1"/>
</dbReference>
<evidence type="ECO:0000256" key="10">
    <source>
        <dbReference type="SAM" id="MobiDB-lite"/>
    </source>
</evidence>
<dbReference type="AlphaFoldDB" id="A0A1U8A0E3"/>
<dbReference type="InterPro" id="IPR036378">
    <property type="entry name" value="FAS1_dom_sf"/>
</dbReference>
<keyword evidence="4" id="KW-0449">Lipoprotein</keyword>
<dbReference type="Proteomes" id="UP000189703">
    <property type="component" value="Unplaced"/>
</dbReference>